<dbReference type="GO" id="GO:0005829">
    <property type="term" value="C:cytosol"/>
    <property type="evidence" value="ECO:0007669"/>
    <property type="project" value="TreeGrafter"/>
</dbReference>
<dbReference type="NCBIfam" id="NF003483">
    <property type="entry name" value="PRK05159.1"/>
    <property type="match status" value="1"/>
</dbReference>
<dbReference type="InterPro" id="IPR045864">
    <property type="entry name" value="aa-tRNA-synth_II/BPL/LPL"/>
</dbReference>
<evidence type="ECO:0000256" key="11">
    <source>
        <dbReference type="ARBA" id="ARBA00047904"/>
    </source>
</evidence>
<reference evidence="16" key="4">
    <citation type="journal article" date="2015" name="G3 (Bethesda)">
        <title>Genome sequences of three phytopathogenic species of the Magnaporthaceae family of fungi.</title>
        <authorList>
            <person name="Okagaki L.H."/>
            <person name="Nunes C.C."/>
            <person name="Sailsbery J."/>
            <person name="Clay B."/>
            <person name="Brown D."/>
            <person name="John T."/>
            <person name="Oh Y."/>
            <person name="Young N."/>
            <person name="Fitzgerald M."/>
            <person name="Haas B.J."/>
            <person name="Zeng Q."/>
            <person name="Young S."/>
            <person name="Adiconis X."/>
            <person name="Fan L."/>
            <person name="Levin J.Z."/>
            <person name="Mitchell T.K."/>
            <person name="Okubara P.A."/>
            <person name="Farman M.L."/>
            <person name="Kohn L.M."/>
            <person name="Birren B."/>
            <person name="Ma L.-J."/>
            <person name="Dean R.A."/>
        </authorList>
    </citation>
    <scope>NUCLEOTIDE SEQUENCE</scope>
    <source>
        <strain evidence="16">R3-111a-1</strain>
    </source>
</reference>
<feature type="region of interest" description="Disordered" evidence="13">
    <location>
        <begin position="756"/>
        <end position="783"/>
    </location>
</feature>
<dbReference type="EMBL" id="GL385399">
    <property type="protein sequence ID" value="EJT72858.1"/>
    <property type="molecule type" value="Genomic_DNA"/>
</dbReference>
<evidence type="ECO:0000256" key="6">
    <source>
        <dbReference type="ARBA" id="ARBA00022741"/>
    </source>
</evidence>
<dbReference type="EnsemblFungi" id="EJT72858">
    <property type="protein sequence ID" value="EJT72858"/>
    <property type="gene ID" value="GGTG_09710"/>
</dbReference>
<feature type="compositionally biased region" description="Polar residues" evidence="13">
    <location>
        <begin position="1"/>
        <end position="14"/>
    </location>
</feature>
<comment type="subcellular location">
    <subcellularLocation>
        <location evidence="1">Cytoplasm</location>
    </subcellularLocation>
</comment>
<dbReference type="PRINTS" id="PR01042">
    <property type="entry name" value="TRNASYNTHASP"/>
</dbReference>
<keyword evidence="17" id="KW-1185">Reference proteome</keyword>
<proteinExistence type="inferred from homology"/>
<protein>
    <recommendedName>
        <fullName evidence="12">Probable aspartate--tRNA ligase, cytoplasmic</fullName>
        <ecNumber evidence="3">6.1.1.12</ecNumber>
    </recommendedName>
    <alternativeName>
        <fullName evidence="10">Aspartyl-tRNA synthetase</fullName>
    </alternativeName>
</protein>
<evidence type="ECO:0000313" key="17">
    <source>
        <dbReference type="Proteomes" id="UP000006039"/>
    </source>
</evidence>
<dbReference type="InterPro" id="IPR012340">
    <property type="entry name" value="NA-bd_OB-fold"/>
</dbReference>
<evidence type="ECO:0000256" key="8">
    <source>
        <dbReference type="ARBA" id="ARBA00022917"/>
    </source>
</evidence>
<evidence type="ECO:0000256" key="12">
    <source>
        <dbReference type="ARBA" id="ARBA00070516"/>
    </source>
</evidence>
<accession>J3P875</accession>
<reference evidence="16" key="5">
    <citation type="submission" date="2018-04" db="UniProtKB">
        <authorList>
            <consortium name="EnsemblFungi"/>
        </authorList>
    </citation>
    <scope>IDENTIFICATION</scope>
    <source>
        <strain evidence="16">R3-111a-1</strain>
    </source>
</reference>
<dbReference type="Gene3D" id="3.30.930.10">
    <property type="entry name" value="Bira Bifunctional Protein, Domain 2"/>
    <property type="match status" value="1"/>
</dbReference>
<dbReference type="FunFam" id="3.30.930.10:FF:000038">
    <property type="entry name" value="Aspartate--tRNA ligase"/>
    <property type="match status" value="1"/>
</dbReference>
<evidence type="ECO:0000256" key="13">
    <source>
        <dbReference type="SAM" id="MobiDB-lite"/>
    </source>
</evidence>
<dbReference type="GeneID" id="20350168"/>
<dbReference type="eggNOG" id="KOG0556">
    <property type="taxonomic scope" value="Eukaryota"/>
</dbReference>
<organism evidence="15">
    <name type="scientific">Gaeumannomyces tritici (strain R3-111a-1)</name>
    <name type="common">Wheat and barley take-all root rot fungus</name>
    <name type="synonym">Gaeumannomyces graminis var. tritici</name>
    <dbReference type="NCBI Taxonomy" id="644352"/>
    <lineage>
        <taxon>Eukaryota</taxon>
        <taxon>Fungi</taxon>
        <taxon>Dikarya</taxon>
        <taxon>Ascomycota</taxon>
        <taxon>Pezizomycotina</taxon>
        <taxon>Sordariomycetes</taxon>
        <taxon>Sordariomycetidae</taxon>
        <taxon>Magnaporthales</taxon>
        <taxon>Magnaporthaceae</taxon>
        <taxon>Gaeumannomyces</taxon>
    </lineage>
</organism>
<dbReference type="HAMAP" id="MF_02075">
    <property type="entry name" value="Asp_tRNA_synth_type2"/>
    <property type="match status" value="1"/>
</dbReference>
<dbReference type="RefSeq" id="XP_009225832.1">
    <property type="nucleotide sequence ID" value="XM_009227568.1"/>
</dbReference>
<reference evidence="15" key="3">
    <citation type="submission" date="2010-09" db="EMBL/GenBank/DDBJ databases">
        <title>Annotation of Gaeumannomyces graminis var. tritici R3-111a-1.</title>
        <authorList>
            <consortium name="The Broad Institute Genome Sequencing Platform"/>
            <person name="Ma L.-J."/>
            <person name="Dead R."/>
            <person name="Young S.K."/>
            <person name="Zeng Q."/>
            <person name="Gargeya S."/>
            <person name="Fitzgerald M."/>
            <person name="Haas B."/>
            <person name="Abouelleil A."/>
            <person name="Alvarado L."/>
            <person name="Arachchi H.M."/>
            <person name="Berlin A."/>
            <person name="Brown A."/>
            <person name="Chapman S.B."/>
            <person name="Chen Z."/>
            <person name="Dunbar C."/>
            <person name="Freedman E."/>
            <person name="Gearin G."/>
            <person name="Gellesch M."/>
            <person name="Goldberg J."/>
            <person name="Griggs A."/>
            <person name="Gujja S."/>
            <person name="Heiman D."/>
            <person name="Howarth C."/>
            <person name="Larson L."/>
            <person name="Lui A."/>
            <person name="MacDonald P.J.P."/>
            <person name="Mehta T."/>
            <person name="Montmayeur A."/>
            <person name="Murphy C."/>
            <person name="Neiman D."/>
            <person name="Pearson M."/>
            <person name="Priest M."/>
            <person name="Roberts A."/>
            <person name="Saif S."/>
            <person name="Shea T."/>
            <person name="Shenoy N."/>
            <person name="Sisk P."/>
            <person name="Stolte C."/>
            <person name="Sykes S."/>
            <person name="Yandava C."/>
            <person name="Wortman J."/>
            <person name="Nusbaum C."/>
            <person name="Birren B."/>
        </authorList>
    </citation>
    <scope>NUCLEOTIDE SEQUENCE</scope>
    <source>
        <strain evidence="15">R3-111a-1</strain>
    </source>
</reference>
<dbReference type="GO" id="GO:0003723">
    <property type="term" value="F:RNA binding"/>
    <property type="evidence" value="ECO:0007669"/>
    <property type="project" value="TreeGrafter"/>
</dbReference>
<dbReference type="NCBIfam" id="TIGR00458">
    <property type="entry name" value="aspS_nondisc"/>
    <property type="match status" value="1"/>
</dbReference>
<evidence type="ECO:0000256" key="3">
    <source>
        <dbReference type="ARBA" id="ARBA00012841"/>
    </source>
</evidence>
<dbReference type="PROSITE" id="PS50862">
    <property type="entry name" value="AA_TRNA_LIGASE_II"/>
    <property type="match status" value="1"/>
</dbReference>
<feature type="compositionally biased region" description="Low complexity" evidence="13">
    <location>
        <begin position="583"/>
        <end position="610"/>
    </location>
</feature>
<dbReference type="GO" id="GO:0017101">
    <property type="term" value="C:aminoacyl-tRNA synthetase multienzyme complex"/>
    <property type="evidence" value="ECO:0007669"/>
    <property type="project" value="TreeGrafter"/>
</dbReference>
<dbReference type="STRING" id="644352.J3P875"/>
<dbReference type="GO" id="GO:0006422">
    <property type="term" value="P:aspartyl-tRNA aminoacylation"/>
    <property type="evidence" value="ECO:0007669"/>
    <property type="project" value="InterPro"/>
</dbReference>
<feature type="compositionally biased region" description="Basic and acidic residues" evidence="13">
    <location>
        <begin position="25"/>
        <end position="41"/>
    </location>
</feature>
<dbReference type="SUPFAM" id="SSF55681">
    <property type="entry name" value="Class II aaRS and biotin synthetases"/>
    <property type="match status" value="1"/>
</dbReference>
<keyword evidence="8" id="KW-0648">Protein biosynthesis</keyword>
<evidence type="ECO:0000256" key="2">
    <source>
        <dbReference type="ARBA" id="ARBA00005312"/>
    </source>
</evidence>
<evidence type="ECO:0000313" key="15">
    <source>
        <dbReference type="EMBL" id="EJT72858.1"/>
    </source>
</evidence>
<dbReference type="InterPro" id="IPR006195">
    <property type="entry name" value="aa-tRNA-synth_II"/>
</dbReference>
<dbReference type="AlphaFoldDB" id="J3P875"/>
<evidence type="ECO:0000256" key="10">
    <source>
        <dbReference type="ARBA" id="ARBA00033155"/>
    </source>
</evidence>
<evidence type="ECO:0000256" key="1">
    <source>
        <dbReference type="ARBA" id="ARBA00004496"/>
    </source>
</evidence>
<dbReference type="GO" id="GO:0004815">
    <property type="term" value="F:aspartate-tRNA ligase activity"/>
    <property type="evidence" value="ECO:0007669"/>
    <property type="project" value="UniProtKB-EC"/>
</dbReference>
<dbReference type="SUPFAM" id="SSF50249">
    <property type="entry name" value="Nucleic acid-binding proteins"/>
    <property type="match status" value="1"/>
</dbReference>
<dbReference type="Pfam" id="PF01336">
    <property type="entry name" value="tRNA_anti-codon"/>
    <property type="match status" value="1"/>
</dbReference>
<name>J3P875_GAET3</name>
<evidence type="ECO:0000256" key="5">
    <source>
        <dbReference type="ARBA" id="ARBA00022598"/>
    </source>
</evidence>
<keyword evidence="5" id="KW-0436">Ligase</keyword>
<comment type="catalytic activity">
    <reaction evidence="11">
        <text>tRNA(Asp) + L-aspartate + ATP = L-aspartyl-tRNA(Asp) + AMP + diphosphate</text>
        <dbReference type="Rhea" id="RHEA:19649"/>
        <dbReference type="Rhea" id="RHEA-COMP:9660"/>
        <dbReference type="Rhea" id="RHEA-COMP:9678"/>
        <dbReference type="ChEBI" id="CHEBI:29991"/>
        <dbReference type="ChEBI" id="CHEBI:30616"/>
        <dbReference type="ChEBI" id="CHEBI:33019"/>
        <dbReference type="ChEBI" id="CHEBI:78442"/>
        <dbReference type="ChEBI" id="CHEBI:78516"/>
        <dbReference type="ChEBI" id="CHEBI:456215"/>
        <dbReference type="EC" id="6.1.1.12"/>
    </reaction>
</comment>
<dbReference type="VEuPathDB" id="FungiDB:GGTG_09710"/>
<dbReference type="OrthoDB" id="372395at2759"/>
<dbReference type="InterPro" id="IPR004365">
    <property type="entry name" value="NA-bd_OB_tRNA"/>
</dbReference>
<feature type="region of interest" description="Disordered" evidence="13">
    <location>
        <begin position="1"/>
        <end position="96"/>
    </location>
</feature>
<dbReference type="Pfam" id="PF00152">
    <property type="entry name" value="tRNA-synt_2"/>
    <property type="match status" value="1"/>
</dbReference>
<dbReference type="InterPro" id="IPR004364">
    <property type="entry name" value="Aa-tRNA-synt_II"/>
</dbReference>
<keyword evidence="7" id="KW-0067">ATP-binding</keyword>
<feature type="region of interest" description="Disordered" evidence="13">
    <location>
        <begin position="543"/>
        <end position="613"/>
    </location>
</feature>
<dbReference type="EC" id="6.1.1.12" evidence="3"/>
<sequence>MAARSLSSLAQSITGPLRSKSRPIPRGDGEPRSTSRSKSGEFRNGADGAALKALDESPRSSQEKKAQKNAEKKERRAQEQALVEEWRRSEDMKARERVDDETKARYGDDVVLRELSSIAEMVKMPVGSEVTFRARIHHKRDVSRSLDFLLLRDQTDSIQGVLAGAPEMVKWAQRLQPESIVQVTGRLQNPVEPVRSASHPDFEVQISTIHVVSRAKSIPITNYSPPEAMNPRLSNRVVDLRHAANQALFRVRAAITRKFRETLDGEAFVEIQTPKLQPSATESGAEVFKVNYFGRNAFLAQSPQLSKQMAISADFKRVYEIGPVFRAENSNTHRHLTEYTGLDIEMSIEKSYYEVIAMVDRTLKSIFTAVTEMDELKVIRERWPSSNLIWLDETPIISFPEALRMLREDGNVDIEEDDLSTRDEIQLGQLVKKRYGTDYFILDKFPTVARPFYTHKDPEDPKWTNSFDVFIRGQEIGTGGQRIHDVEVLRQSMADAGITEDGLQEYLAAFEAGAPPHGGAGLGLERIITFMLELGDVRIASPFHRDTKSLPRRPPGLPHPEASTKRRKSVAQSPPSLAATKRGLSSGSSLSSSSTATANSSSMASPTTSSGLGGYPDYPPLEKLIANYGDAANTSWLDERFQLWRHAPTGAAVGYVPQKDGKLVIMAGDPLCDPSQLREVVCGFLRFVEGDLKRRPVWLIVSDEVQRILADEHNWRTLTCIEEQRIGAEGHGNHGYARPGAERNARRVQREGIRIHEVRPEKDGCGGGGGGSPTSPSSSFRERTDRAIEQWRAARTTKQIHITEVRPWVDMDHRRYFAAERDGAVLGLVVLARLAPRRGWQVKWALDMPGSPGGTIEALVDRALGAVPGSPVTFGTGVSKTLTPVAHIGSGRARVLAKAYEAFAHGLGLGKKAEFREKFGVVGEEAYICYPKHGLGVGELREIVRFFED</sequence>
<feature type="compositionally biased region" description="Basic and acidic residues" evidence="13">
    <location>
        <begin position="53"/>
        <end position="96"/>
    </location>
</feature>
<keyword evidence="9 15" id="KW-0030">Aminoacyl-tRNA synthetase</keyword>
<feature type="domain" description="Aminoacyl-transfer RNA synthetases class-II family profile" evidence="14">
    <location>
        <begin position="250"/>
        <end position="542"/>
    </location>
</feature>
<dbReference type="CDD" id="cd04320">
    <property type="entry name" value="AspRS_cyto_N"/>
    <property type="match status" value="1"/>
</dbReference>
<evidence type="ECO:0000256" key="4">
    <source>
        <dbReference type="ARBA" id="ARBA00022490"/>
    </source>
</evidence>
<gene>
    <name evidence="16" type="primary">20350168</name>
    <name evidence="15" type="ORF">GGTG_09710</name>
</gene>
<dbReference type="InterPro" id="IPR004523">
    <property type="entry name" value="Asp-tRNA_synthase_2"/>
</dbReference>
<evidence type="ECO:0000259" key="14">
    <source>
        <dbReference type="PROSITE" id="PS50862"/>
    </source>
</evidence>
<keyword evidence="4" id="KW-0963">Cytoplasm</keyword>
<reference evidence="15" key="2">
    <citation type="submission" date="2010-07" db="EMBL/GenBank/DDBJ databases">
        <authorList>
            <consortium name="The Broad Institute Genome Sequencing Platform"/>
            <consortium name="Broad Institute Genome Sequencing Center for Infectious Disease"/>
            <person name="Ma L.-J."/>
            <person name="Dead R."/>
            <person name="Young S."/>
            <person name="Zeng Q."/>
            <person name="Koehrsen M."/>
            <person name="Alvarado L."/>
            <person name="Berlin A."/>
            <person name="Chapman S.B."/>
            <person name="Chen Z."/>
            <person name="Freedman E."/>
            <person name="Gellesch M."/>
            <person name="Goldberg J."/>
            <person name="Griggs A."/>
            <person name="Gujja S."/>
            <person name="Heilman E.R."/>
            <person name="Heiman D."/>
            <person name="Hepburn T."/>
            <person name="Howarth C."/>
            <person name="Jen D."/>
            <person name="Larson L."/>
            <person name="Mehta T."/>
            <person name="Neiman D."/>
            <person name="Pearson M."/>
            <person name="Roberts A."/>
            <person name="Saif S."/>
            <person name="Shea T."/>
            <person name="Shenoy N."/>
            <person name="Sisk P."/>
            <person name="Stolte C."/>
            <person name="Sykes S."/>
            <person name="Walk T."/>
            <person name="White J."/>
            <person name="Yandava C."/>
            <person name="Haas B."/>
            <person name="Nusbaum C."/>
            <person name="Birren B."/>
        </authorList>
    </citation>
    <scope>NUCLEOTIDE SEQUENCE</scope>
    <source>
        <strain evidence="15">R3-111a-1</strain>
    </source>
</reference>
<dbReference type="Proteomes" id="UP000006039">
    <property type="component" value="Unassembled WGS sequence"/>
</dbReference>
<dbReference type="Gene3D" id="2.40.50.140">
    <property type="entry name" value="Nucleic acid-binding proteins"/>
    <property type="match status" value="1"/>
</dbReference>
<reference evidence="17" key="1">
    <citation type="submission" date="2010-07" db="EMBL/GenBank/DDBJ databases">
        <title>The genome sequence of Gaeumannomyces graminis var. tritici strain R3-111a-1.</title>
        <authorList>
            <consortium name="The Broad Institute Genome Sequencing Platform"/>
            <person name="Ma L.-J."/>
            <person name="Dead R."/>
            <person name="Young S."/>
            <person name="Zeng Q."/>
            <person name="Koehrsen M."/>
            <person name="Alvarado L."/>
            <person name="Berlin A."/>
            <person name="Chapman S.B."/>
            <person name="Chen Z."/>
            <person name="Freedman E."/>
            <person name="Gellesch M."/>
            <person name="Goldberg J."/>
            <person name="Griggs A."/>
            <person name="Gujja S."/>
            <person name="Heilman E.R."/>
            <person name="Heiman D."/>
            <person name="Hepburn T."/>
            <person name="Howarth C."/>
            <person name="Jen D."/>
            <person name="Larson L."/>
            <person name="Mehta T."/>
            <person name="Neiman D."/>
            <person name="Pearson M."/>
            <person name="Roberts A."/>
            <person name="Saif S."/>
            <person name="Shea T."/>
            <person name="Shenoy N."/>
            <person name="Sisk P."/>
            <person name="Stolte C."/>
            <person name="Sykes S."/>
            <person name="Walk T."/>
            <person name="White J."/>
            <person name="Yandava C."/>
            <person name="Haas B."/>
            <person name="Nusbaum C."/>
            <person name="Birren B."/>
        </authorList>
    </citation>
    <scope>NUCLEOTIDE SEQUENCE [LARGE SCALE GENOMIC DNA]</scope>
    <source>
        <strain evidence="17">R3-111a-1</strain>
    </source>
</reference>
<comment type="similarity">
    <text evidence="2">Belongs to the class-II aminoacyl-tRNA synthetase family. Type 2 subfamily.</text>
</comment>
<dbReference type="PANTHER" id="PTHR43450">
    <property type="entry name" value="ASPARTYL-TRNA SYNTHETASE"/>
    <property type="match status" value="1"/>
</dbReference>
<dbReference type="GO" id="GO:0005524">
    <property type="term" value="F:ATP binding"/>
    <property type="evidence" value="ECO:0007669"/>
    <property type="project" value="UniProtKB-KW"/>
</dbReference>
<dbReference type="InterPro" id="IPR002312">
    <property type="entry name" value="Asp/Asn-tRNA-synth_IIb"/>
</dbReference>
<dbReference type="PANTHER" id="PTHR43450:SF2">
    <property type="entry name" value="ASPARTATE--TRNA LIGASE"/>
    <property type="match status" value="1"/>
</dbReference>
<evidence type="ECO:0000313" key="16">
    <source>
        <dbReference type="EnsemblFungi" id="EJT72858"/>
    </source>
</evidence>
<evidence type="ECO:0000256" key="7">
    <source>
        <dbReference type="ARBA" id="ARBA00022840"/>
    </source>
</evidence>
<keyword evidence="6" id="KW-0547">Nucleotide-binding</keyword>
<evidence type="ECO:0000256" key="9">
    <source>
        <dbReference type="ARBA" id="ARBA00023146"/>
    </source>
</evidence>
<dbReference type="HOGENOM" id="CLU_004553_0_1_1"/>